<gene>
    <name evidence="7" type="ORF">ACFQ0V_13165</name>
</gene>
<dbReference type="Proteomes" id="UP001596976">
    <property type="component" value="Unassembled WGS sequence"/>
</dbReference>
<feature type="active site" description="O-(5'-phospho-DNA)-serine intermediate" evidence="5">
    <location>
        <position position="9"/>
    </location>
</feature>
<dbReference type="InterPro" id="IPR006119">
    <property type="entry name" value="Resolv_N"/>
</dbReference>
<dbReference type="SUPFAM" id="SSF53041">
    <property type="entry name" value="Resolvase-like"/>
    <property type="match status" value="1"/>
</dbReference>
<dbReference type="InterPro" id="IPR006118">
    <property type="entry name" value="Recombinase_CS"/>
</dbReference>
<dbReference type="Gene3D" id="1.10.10.60">
    <property type="entry name" value="Homeodomain-like"/>
    <property type="match status" value="1"/>
</dbReference>
<dbReference type="PROSITE" id="PS00398">
    <property type="entry name" value="RECOMBINASES_2"/>
    <property type="match status" value="1"/>
</dbReference>
<dbReference type="InterPro" id="IPR036162">
    <property type="entry name" value="Resolvase-like_N_sf"/>
</dbReference>
<dbReference type="Gene3D" id="3.40.50.1390">
    <property type="entry name" value="Resolvase, N-terminal catalytic domain"/>
    <property type="match status" value="1"/>
</dbReference>
<comment type="caution">
    <text evidence="7">The sequence shown here is derived from an EMBL/GenBank/DDBJ whole genome shotgun (WGS) entry which is preliminary data.</text>
</comment>
<dbReference type="InterPro" id="IPR050639">
    <property type="entry name" value="SSR_resolvase"/>
</dbReference>
<reference evidence="8" key="1">
    <citation type="journal article" date="2019" name="Int. J. Syst. Evol. Microbiol.">
        <title>The Global Catalogue of Microorganisms (GCM) 10K type strain sequencing project: providing services to taxonomists for standard genome sequencing and annotation.</title>
        <authorList>
            <consortium name="The Broad Institute Genomics Platform"/>
            <consortium name="The Broad Institute Genome Sequencing Center for Infectious Disease"/>
            <person name="Wu L."/>
            <person name="Ma J."/>
        </authorList>
    </citation>
    <scope>NUCLEOTIDE SEQUENCE [LARGE SCALE GENOMIC DNA]</scope>
    <source>
        <strain evidence="8">CCUG 63563</strain>
    </source>
</reference>
<dbReference type="PANTHER" id="PTHR30461">
    <property type="entry name" value="DNA-INVERTASE FROM LAMBDOID PROPHAGE"/>
    <property type="match status" value="1"/>
</dbReference>
<dbReference type="PANTHER" id="PTHR30461:SF26">
    <property type="entry name" value="RESOLVASE HOMOLOG YNEB"/>
    <property type="match status" value="1"/>
</dbReference>
<keyword evidence="8" id="KW-1185">Reference proteome</keyword>
<keyword evidence="3" id="KW-0238">DNA-binding</keyword>
<evidence type="ECO:0000313" key="8">
    <source>
        <dbReference type="Proteomes" id="UP001596976"/>
    </source>
</evidence>
<evidence type="ECO:0000256" key="4">
    <source>
        <dbReference type="ARBA" id="ARBA00023172"/>
    </source>
</evidence>
<dbReference type="InterPro" id="IPR006120">
    <property type="entry name" value="Resolvase_HTH_dom"/>
</dbReference>
<comment type="similarity">
    <text evidence="1">Belongs to the site-specific recombinase resolvase family.</text>
</comment>
<dbReference type="CDD" id="cd03768">
    <property type="entry name" value="SR_ResInv"/>
    <property type="match status" value="1"/>
</dbReference>
<evidence type="ECO:0000256" key="3">
    <source>
        <dbReference type="ARBA" id="ARBA00023125"/>
    </source>
</evidence>
<name>A0ABW3H5X8_9BACL</name>
<dbReference type="PROSITE" id="PS00397">
    <property type="entry name" value="RECOMBINASES_1"/>
    <property type="match status" value="1"/>
</dbReference>
<evidence type="ECO:0000256" key="5">
    <source>
        <dbReference type="PROSITE-ProRule" id="PRU10137"/>
    </source>
</evidence>
<evidence type="ECO:0000259" key="6">
    <source>
        <dbReference type="PROSITE" id="PS51736"/>
    </source>
</evidence>
<dbReference type="RefSeq" id="WP_108308486.1">
    <property type="nucleotide sequence ID" value="NZ_JBHTJF010000046.1"/>
</dbReference>
<dbReference type="Pfam" id="PF00239">
    <property type="entry name" value="Resolvase"/>
    <property type="match status" value="1"/>
</dbReference>
<dbReference type="Pfam" id="PF02796">
    <property type="entry name" value="HTH_7"/>
    <property type="match status" value="1"/>
</dbReference>
<evidence type="ECO:0000256" key="2">
    <source>
        <dbReference type="ARBA" id="ARBA00022908"/>
    </source>
</evidence>
<dbReference type="EMBL" id="JBHTJF010000046">
    <property type="protein sequence ID" value="MFD0944694.1"/>
    <property type="molecule type" value="Genomic_DNA"/>
</dbReference>
<keyword evidence="4" id="KW-0233">DNA recombination</keyword>
<sequence>MIIGYARVSTSQQNLDSQIETLKAAGCEKIYCDEMSGTKRDRPELNKLLQEVVRNGDTIVVTKIDRLARSIIDLNKIVQEAKNKEVTIHFLSEDMKFDGRDENSSLQMLLFNMLAAFAQFERDLIVERTSEGRERAKKQGKHLGRPARNEKDIERALKLYFSRSTNGHSVNDIVKLTGVPRSTIYHEIKKRKT</sequence>
<dbReference type="SMART" id="SM00857">
    <property type="entry name" value="Resolvase"/>
    <property type="match status" value="1"/>
</dbReference>
<feature type="domain" description="Resolvase/invertase-type recombinase catalytic" evidence="6">
    <location>
        <begin position="1"/>
        <end position="140"/>
    </location>
</feature>
<evidence type="ECO:0000256" key="1">
    <source>
        <dbReference type="ARBA" id="ARBA00009913"/>
    </source>
</evidence>
<protein>
    <submittedName>
        <fullName evidence="7">Recombinase family protein</fullName>
    </submittedName>
</protein>
<organism evidence="7 8">
    <name type="scientific">Savagea faecisuis</name>
    <dbReference type="NCBI Taxonomy" id="1274803"/>
    <lineage>
        <taxon>Bacteria</taxon>
        <taxon>Bacillati</taxon>
        <taxon>Bacillota</taxon>
        <taxon>Bacilli</taxon>
        <taxon>Bacillales</taxon>
        <taxon>Caryophanaceae</taxon>
        <taxon>Savagea</taxon>
    </lineage>
</organism>
<accession>A0ABW3H5X8</accession>
<dbReference type="PROSITE" id="PS51736">
    <property type="entry name" value="RECOMBINASES_3"/>
    <property type="match status" value="1"/>
</dbReference>
<evidence type="ECO:0000313" key="7">
    <source>
        <dbReference type="EMBL" id="MFD0944694.1"/>
    </source>
</evidence>
<proteinExistence type="inferred from homology"/>
<keyword evidence="2" id="KW-0229">DNA integration</keyword>